<keyword evidence="12" id="KW-1185">Reference proteome</keyword>
<gene>
    <name evidence="7" type="primary">panB</name>
    <name evidence="11" type="ordered locus">Anamo_1589</name>
</gene>
<dbReference type="InterPro" id="IPR015813">
    <property type="entry name" value="Pyrv/PenolPyrv_kinase-like_dom"/>
</dbReference>
<dbReference type="InterPro" id="IPR003700">
    <property type="entry name" value="Pantoate_hydroxy_MeTrfase"/>
</dbReference>
<keyword evidence="7 10" id="KW-0460">Magnesium</keyword>
<comment type="catalytic activity">
    <reaction evidence="7">
        <text>(6R)-5,10-methylene-5,6,7,8-tetrahydrofolate + 3-methyl-2-oxobutanoate + H2O = 2-dehydropantoate + (6S)-5,6,7,8-tetrahydrofolate</text>
        <dbReference type="Rhea" id="RHEA:11824"/>
        <dbReference type="ChEBI" id="CHEBI:11561"/>
        <dbReference type="ChEBI" id="CHEBI:11851"/>
        <dbReference type="ChEBI" id="CHEBI:15377"/>
        <dbReference type="ChEBI" id="CHEBI:15636"/>
        <dbReference type="ChEBI" id="CHEBI:57453"/>
        <dbReference type="EC" id="2.1.2.11"/>
    </reaction>
</comment>
<dbReference type="GO" id="GO:0005737">
    <property type="term" value="C:cytoplasm"/>
    <property type="evidence" value="ECO:0007669"/>
    <property type="project" value="UniProtKB-SubCell"/>
</dbReference>
<evidence type="ECO:0000256" key="8">
    <source>
        <dbReference type="PIRSR" id="PIRSR000388-1"/>
    </source>
</evidence>
<evidence type="ECO:0000256" key="4">
    <source>
        <dbReference type="ARBA" id="ARBA00022655"/>
    </source>
</evidence>
<comment type="pathway">
    <text evidence="1 7">Cofactor biosynthesis; (R)-pantothenate biosynthesis; (R)-pantoate from 3-methyl-2-oxobutanoate: step 1/2.</text>
</comment>
<dbReference type="AlphaFoldDB" id="I4BY29"/>
<sequence length="279" mass="30114">MDKKKIPIPDFKELKRQGKKIRMVTAYDYPTAVIIEKTDIEMILVGDSLGMVVLGYDGTVPVTVEDIIHHAKPVVKGAPNTHIVADMPFMSYQVSIEDAIRNAGRLIKESGADSVKLEGGLDYAPTVKAIVKAGIPVMGHIGLTPQTAGSLGGFKVQGKDAKAAQDLIDSAIALEDAGAFAIVLECIPAPLAKIISQKLIIPTIGIGAGVYCDGQVLVTQDMLGLFDRFVPKFVKQYAQIGQLELEAFNKYAEEVALGVFPDDAHSFSMKEEVIKQLEY</sequence>
<name>I4BY29_ACEMN</name>
<keyword evidence="5 7" id="KW-0808">Transferase</keyword>
<dbReference type="KEGG" id="amo:Anamo_1589"/>
<dbReference type="GO" id="GO:0008168">
    <property type="term" value="F:methyltransferase activity"/>
    <property type="evidence" value="ECO:0007669"/>
    <property type="project" value="UniProtKB-KW"/>
</dbReference>
<dbReference type="GO" id="GO:0000287">
    <property type="term" value="F:magnesium ion binding"/>
    <property type="evidence" value="ECO:0007669"/>
    <property type="project" value="TreeGrafter"/>
</dbReference>
<reference evidence="12" key="1">
    <citation type="journal article" date="2013" name="Stand. Genomic Sci.">
        <title>Complete genome sequence of the moderate thermophile Anaerobaculum mobile type strain (NGA(T)).</title>
        <authorList>
            <person name="Mavromatis K."/>
            <person name="Stackebrandt E."/>
            <person name="Held B."/>
            <person name="Lapidus A."/>
            <person name="Nolan M."/>
            <person name="Lucas S."/>
            <person name="Hammon N."/>
            <person name="Deshpande S."/>
            <person name="Cheng J.F."/>
            <person name="Tapia R."/>
            <person name="Goodwin L.A."/>
            <person name="Pitluck S."/>
            <person name="Liolios K."/>
            <person name="Pagani I."/>
            <person name="Ivanova N."/>
            <person name="Mikhailova N."/>
            <person name="Huntemann M."/>
            <person name="Pati A."/>
            <person name="Chen A."/>
            <person name="Palaniappan K."/>
            <person name="Land M."/>
            <person name="Rohde M."/>
            <person name="Spring S."/>
            <person name="Goker M."/>
            <person name="Woyke T."/>
            <person name="Detter J.C."/>
            <person name="Bristow J."/>
            <person name="Eisen J.A."/>
            <person name="Markowitz V."/>
            <person name="Hugenholtz P."/>
            <person name="Klenk H.P."/>
            <person name="Kyrpides N.C."/>
        </authorList>
    </citation>
    <scope>NUCLEOTIDE SEQUENCE</scope>
    <source>
        <strain evidence="12">ATCC BAA-54 / DSM 13181 / NGA</strain>
    </source>
</reference>
<dbReference type="eggNOG" id="COG0413">
    <property type="taxonomic scope" value="Bacteria"/>
</dbReference>
<dbReference type="PANTHER" id="PTHR20881:SF0">
    <property type="entry name" value="3-METHYL-2-OXOBUTANOATE HYDROXYMETHYLTRANSFERASE"/>
    <property type="match status" value="1"/>
</dbReference>
<dbReference type="NCBIfam" id="TIGR00222">
    <property type="entry name" value="panB"/>
    <property type="match status" value="1"/>
</dbReference>
<evidence type="ECO:0000256" key="1">
    <source>
        <dbReference type="ARBA" id="ARBA00005033"/>
    </source>
</evidence>
<dbReference type="GO" id="GO:0032259">
    <property type="term" value="P:methylation"/>
    <property type="evidence" value="ECO:0007669"/>
    <property type="project" value="UniProtKB-KW"/>
</dbReference>
<feature type="active site" description="Proton acceptor" evidence="7 8">
    <location>
        <position position="185"/>
    </location>
</feature>
<feature type="binding site" evidence="7 10">
    <location>
        <position position="86"/>
    </location>
    <ligand>
        <name>Mg(2+)</name>
        <dbReference type="ChEBI" id="CHEBI:18420"/>
    </ligand>
</feature>
<evidence type="ECO:0000256" key="7">
    <source>
        <dbReference type="HAMAP-Rule" id="MF_00156"/>
    </source>
</evidence>
<evidence type="ECO:0000256" key="2">
    <source>
        <dbReference type="ARBA" id="ARBA00008676"/>
    </source>
</evidence>
<evidence type="ECO:0000256" key="3">
    <source>
        <dbReference type="ARBA" id="ARBA00011424"/>
    </source>
</evidence>
<evidence type="ECO:0000256" key="10">
    <source>
        <dbReference type="PIRSR" id="PIRSR000388-3"/>
    </source>
</evidence>
<evidence type="ECO:0000256" key="5">
    <source>
        <dbReference type="ARBA" id="ARBA00022679"/>
    </source>
</evidence>
<evidence type="ECO:0000256" key="9">
    <source>
        <dbReference type="PIRSR" id="PIRSR000388-2"/>
    </source>
</evidence>
<feature type="binding site" evidence="7 10">
    <location>
        <position position="118"/>
    </location>
    <ligand>
        <name>Mg(2+)</name>
        <dbReference type="ChEBI" id="CHEBI:18420"/>
    </ligand>
</feature>
<dbReference type="PIRSF" id="PIRSF000388">
    <property type="entry name" value="Pantoate_hydroxy_MeTrfase"/>
    <property type="match status" value="1"/>
</dbReference>
<feature type="binding site" evidence="7 9">
    <location>
        <position position="86"/>
    </location>
    <ligand>
        <name>3-methyl-2-oxobutanoate</name>
        <dbReference type="ChEBI" id="CHEBI:11851"/>
    </ligand>
</feature>
<dbReference type="InterPro" id="IPR040442">
    <property type="entry name" value="Pyrv_kinase-like_dom_sf"/>
</dbReference>
<keyword evidence="4 7" id="KW-0566">Pantothenate biosynthesis</keyword>
<dbReference type="NCBIfam" id="NF001452">
    <property type="entry name" value="PRK00311.1"/>
    <property type="match status" value="1"/>
</dbReference>
<proteinExistence type="inferred from homology"/>
<dbReference type="PATRIC" id="fig|891968.3.peg.1577"/>
<evidence type="ECO:0000256" key="6">
    <source>
        <dbReference type="ARBA" id="ARBA00056497"/>
    </source>
</evidence>
<dbReference type="Pfam" id="PF02548">
    <property type="entry name" value="Pantoate_transf"/>
    <property type="match status" value="1"/>
</dbReference>
<accession>I4BY29</accession>
<evidence type="ECO:0000313" key="11">
    <source>
        <dbReference type="EMBL" id="AFM22186.1"/>
    </source>
</evidence>
<dbReference type="HOGENOM" id="CLU_036645_1_0_0"/>
<dbReference type="GO" id="GO:0015940">
    <property type="term" value="P:pantothenate biosynthetic process"/>
    <property type="evidence" value="ECO:0007669"/>
    <property type="project" value="UniProtKB-UniRule"/>
</dbReference>
<dbReference type="Gene3D" id="3.20.20.60">
    <property type="entry name" value="Phosphoenolpyruvate-binding domains"/>
    <property type="match status" value="1"/>
</dbReference>
<dbReference type="UniPathway" id="UPA00028">
    <property type="reaction ID" value="UER00003"/>
</dbReference>
<feature type="binding site" evidence="7 9">
    <location>
        <position position="116"/>
    </location>
    <ligand>
        <name>3-methyl-2-oxobutanoate</name>
        <dbReference type="ChEBI" id="CHEBI:11851"/>
    </ligand>
</feature>
<evidence type="ECO:0000313" key="12">
    <source>
        <dbReference type="Proteomes" id="UP000006061"/>
    </source>
</evidence>
<dbReference type="EC" id="2.1.2.11" evidence="7"/>
<dbReference type="GO" id="GO:0003864">
    <property type="term" value="F:3-methyl-2-oxobutanoate hydroxymethyltransferase activity"/>
    <property type="evidence" value="ECO:0007669"/>
    <property type="project" value="UniProtKB-UniRule"/>
</dbReference>
<keyword evidence="11" id="KW-0489">Methyltransferase</keyword>
<keyword evidence="7" id="KW-0963">Cytoplasm</keyword>
<dbReference type="SUPFAM" id="SSF51621">
    <property type="entry name" value="Phosphoenolpyruvate/pyruvate domain"/>
    <property type="match status" value="1"/>
</dbReference>
<feature type="binding site" evidence="7 9">
    <location>
        <begin position="47"/>
        <end position="48"/>
    </location>
    <ligand>
        <name>3-methyl-2-oxobutanoate</name>
        <dbReference type="ChEBI" id="CHEBI:11851"/>
    </ligand>
</feature>
<dbReference type="PANTHER" id="PTHR20881">
    <property type="entry name" value="3-METHYL-2-OXOBUTANOATE HYDROXYMETHYLTRANSFERASE"/>
    <property type="match status" value="1"/>
</dbReference>
<dbReference type="CDD" id="cd06557">
    <property type="entry name" value="KPHMT-like"/>
    <property type="match status" value="1"/>
</dbReference>
<feature type="binding site" evidence="7 10">
    <location>
        <position position="47"/>
    </location>
    <ligand>
        <name>Mg(2+)</name>
        <dbReference type="ChEBI" id="CHEBI:18420"/>
    </ligand>
</feature>
<dbReference type="STRING" id="891968.Anamo_1589"/>
<dbReference type="EMBL" id="CP003198">
    <property type="protein sequence ID" value="AFM22186.1"/>
    <property type="molecule type" value="Genomic_DNA"/>
</dbReference>
<protein>
    <recommendedName>
        <fullName evidence="7">3-methyl-2-oxobutanoate hydroxymethyltransferase</fullName>
        <ecNumber evidence="7">2.1.2.11</ecNumber>
    </recommendedName>
    <alternativeName>
        <fullName evidence="7">Ketopantoate hydroxymethyltransferase</fullName>
        <shortName evidence="7">KPHMT</shortName>
    </alternativeName>
</protein>
<keyword evidence="7 10" id="KW-0479">Metal-binding</keyword>
<comment type="cofactor">
    <cofactor evidence="7 10">
        <name>Mg(2+)</name>
        <dbReference type="ChEBI" id="CHEBI:18420"/>
    </cofactor>
    <text evidence="7 10">Binds 1 Mg(2+) ion per subunit.</text>
</comment>
<dbReference type="Proteomes" id="UP000006061">
    <property type="component" value="Chromosome"/>
</dbReference>
<dbReference type="FunFam" id="3.20.20.60:FF:000003">
    <property type="entry name" value="3-methyl-2-oxobutanoate hydroxymethyltransferase"/>
    <property type="match status" value="1"/>
</dbReference>
<comment type="subcellular location">
    <subcellularLocation>
        <location evidence="7">Cytoplasm</location>
    </subcellularLocation>
</comment>
<dbReference type="HAMAP" id="MF_00156">
    <property type="entry name" value="PanB"/>
    <property type="match status" value="1"/>
</dbReference>
<comment type="subunit">
    <text evidence="3 7">Homodecamer; pentamer of dimers.</text>
</comment>
<comment type="function">
    <text evidence="6 7">Catalyzes the reversible reaction in which hydroxymethyl group from 5,10-methylenetetrahydrofolate is transferred onto alpha-ketoisovalerate to form ketopantoate.</text>
</comment>
<organism evidence="11 12">
    <name type="scientific">Acetomicrobium mobile (strain ATCC BAA-54 / DSM 13181 / JCM 12221 / NGA)</name>
    <name type="common">Anaerobaculum mobile</name>
    <dbReference type="NCBI Taxonomy" id="891968"/>
    <lineage>
        <taxon>Bacteria</taxon>
        <taxon>Thermotogati</taxon>
        <taxon>Synergistota</taxon>
        <taxon>Synergistia</taxon>
        <taxon>Synergistales</taxon>
        <taxon>Acetomicrobiaceae</taxon>
        <taxon>Acetomicrobium</taxon>
    </lineage>
</organism>
<comment type="similarity">
    <text evidence="2 7">Belongs to the PanB family.</text>
</comment>